<dbReference type="GO" id="GO:0015074">
    <property type="term" value="P:DNA integration"/>
    <property type="evidence" value="ECO:0007669"/>
    <property type="project" value="InterPro"/>
</dbReference>
<dbReference type="InterPro" id="IPR052925">
    <property type="entry name" value="Phage_Integrase-like_Recomb"/>
</dbReference>
<dbReference type="Gene3D" id="1.10.443.10">
    <property type="entry name" value="Intergrase catalytic core"/>
    <property type="match status" value="1"/>
</dbReference>
<sequence length="150" mass="16329">MGFFFLLRRSEYLKIGSTRHFYCLKRKNVFFSDSNGRPTTGVAATSVTIGLEGSKNDQYGRGAWRTMHKSEDPIICPVAALKDILWAREEVADDSIFLCGETTSADVATAPKATATSAGVSAANYSTHSIRIGAPQRFLQVKPVGYRSSG</sequence>
<gene>
    <name evidence="1" type="ORF">F443_07606</name>
</gene>
<reference evidence="1 2" key="1">
    <citation type="submission" date="2013-11" db="EMBL/GenBank/DDBJ databases">
        <title>The Genome Sequence of Phytophthora parasitica P1569.</title>
        <authorList>
            <consortium name="The Broad Institute Genomics Platform"/>
            <person name="Russ C."/>
            <person name="Tyler B."/>
            <person name="Panabieres F."/>
            <person name="Shan W."/>
            <person name="Tripathy S."/>
            <person name="Grunwald N."/>
            <person name="Machado M."/>
            <person name="Johnson C.S."/>
            <person name="Arredondo F."/>
            <person name="Hong C."/>
            <person name="Coffey M."/>
            <person name="Young S.K."/>
            <person name="Zeng Q."/>
            <person name="Gargeya S."/>
            <person name="Fitzgerald M."/>
            <person name="Abouelleil A."/>
            <person name="Alvarado L."/>
            <person name="Chapman S.B."/>
            <person name="Gainer-Dewar J."/>
            <person name="Goldberg J."/>
            <person name="Griggs A."/>
            <person name="Gujja S."/>
            <person name="Hansen M."/>
            <person name="Howarth C."/>
            <person name="Imamovic A."/>
            <person name="Ireland A."/>
            <person name="Larimer J."/>
            <person name="McCowan C."/>
            <person name="Murphy C."/>
            <person name="Pearson M."/>
            <person name="Poon T.W."/>
            <person name="Priest M."/>
            <person name="Roberts A."/>
            <person name="Saif S."/>
            <person name="Shea T."/>
            <person name="Sykes S."/>
            <person name="Wortman J."/>
            <person name="Nusbaum C."/>
            <person name="Birren B."/>
        </authorList>
    </citation>
    <scope>NUCLEOTIDE SEQUENCE [LARGE SCALE GENOMIC DNA]</scope>
    <source>
        <strain evidence="1 2">P1569</strain>
    </source>
</reference>
<accession>V9FB86</accession>
<dbReference type="AlphaFoldDB" id="V9FB86"/>
<evidence type="ECO:0000313" key="1">
    <source>
        <dbReference type="EMBL" id="ETI48361.1"/>
    </source>
</evidence>
<dbReference type="InterPro" id="IPR013762">
    <property type="entry name" value="Integrase-like_cat_sf"/>
</dbReference>
<comment type="caution">
    <text evidence="1">The sequence shown here is derived from an EMBL/GenBank/DDBJ whole genome shotgun (WGS) entry which is preliminary data.</text>
</comment>
<proteinExistence type="predicted"/>
<organism evidence="1 2">
    <name type="scientific">Phytophthora nicotianae P1569</name>
    <dbReference type="NCBI Taxonomy" id="1317065"/>
    <lineage>
        <taxon>Eukaryota</taxon>
        <taxon>Sar</taxon>
        <taxon>Stramenopiles</taxon>
        <taxon>Oomycota</taxon>
        <taxon>Peronosporomycetes</taxon>
        <taxon>Peronosporales</taxon>
        <taxon>Peronosporaceae</taxon>
        <taxon>Phytophthora</taxon>
    </lineage>
</organism>
<dbReference type="OrthoDB" id="138766at2759"/>
<dbReference type="GO" id="GO:0006310">
    <property type="term" value="P:DNA recombination"/>
    <property type="evidence" value="ECO:0007669"/>
    <property type="project" value="InterPro"/>
</dbReference>
<keyword evidence="2" id="KW-1185">Reference proteome</keyword>
<name>V9FB86_PHYNI</name>
<dbReference type="Proteomes" id="UP000018721">
    <property type="component" value="Unassembled WGS sequence"/>
</dbReference>
<protein>
    <submittedName>
        <fullName evidence="1">Uncharacterized protein</fullName>
    </submittedName>
</protein>
<dbReference type="PANTHER" id="PTHR34605:SF3">
    <property type="entry name" value="P CELL-TYPE AGGLUTINATION PROTEIN MAP4-LIKE-RELATED"/>
    <property type="match status" value="1"/>
</dbReference>
<dbReference type="PANTHER" id="PTHR34605">
    <property type="entry name" value="PHAGE_INTEGRASE DOMAIN-CONTAINING PROTEIN"/>
    <property type="match status" value="1"/>
</dbReference>
<dbReference type="EMBL" id="ANIZ01001303">
    <property type="protein sequence ID" value="ETI48361.1"/>
    <property type="molecule type" value="Genomic_DNA"/>
</dbReference>
<evidence type="ECO:0000313" key="2">
    <source>
        <dbReference type="Proteomes" id="UP000018721"/>
    </source>
</evidence>
<dbReference type="GO" id="GO:0003677">
    <property type="term" value="F:DNA binding"/>
    <property type="evidence" value="ECO:0007669"/>
    <property type="project" value="InterPro"/>
</dbReference>
<dbReference type="HOGENOM" id="CLU_1744118_0_0_1"/>